<reference evidence="1" key="1">
    <citation type="journal article" date="2011" name="Plant Physiol.">
        <title>Comprehensive sequence analysis of 24,783 barley full-length cDNAs derived from 12 clone libraries.</title>
        <authorList>
            <person name="Matsumoto T."/>
            <person name="Tanaka T."/>
            <person name="Sakai H."/>
            <person name="Amano N."/>
            <person name="Kanamori H."/>
            <person name="Kurita K."/>
            <person name="Kikuta A."/>
            <person name="Kamiya K."/>
            <person name="Yamamoto M."/>
            <person name="Ikawa H."/>
            <person name="Fujii N."/>
            <person name="Hori K."/>
            <person name="Itoh T."/>
            <person name="Sato K."/>
        </authorList>
    </citation>
    <scope>NUCLEOTIDE SEQUENCE</scope>
    <source>
        <tissue evidence="1">Shoot and root</tissue>
    </source>
</reference>
<name>F2DNW2_HORVV</name>
<sequence>MNAAGLEWGRRKNKRPELYPCLQCASWHCSLTDSDDAIVVVDLLSNKYHNSIVACFSYLRTPTKWTKLQAKQRFLATTAESMSRLREIEC</sequence>
<proteinExistence type="evidence at transcript level"/>
<dbReference type="AlphaFoldDB" id="F2DNW2"/>
<protein>
    <submittedName>
        <fullName evidence="1">Predicted protein</fullName>
    </submittedName>
</protein>
<accession>F2DNW2</accession>
<dbReference type="EMBL" id="AK365580">
    <property type="protein sequence ID" value="BAJ96783.1"/>
    <property type="molecule type" value="mRNA"/>
</dbReference>
<evidence type="ECO:0000313" key="1">
    <source>
        <dbReference type="EMBL" id="BAJ96783.1"/>
    </source>
</evidence>
<organism evidence="1">
    <name type="scientific">Hordeum vulgare subsp. vulgare</name>
    <name type="common">Domesticated barley</name>
    <dbReference type="NCBI Taxonomy" id="112509"/>
    <lineage>
        <taxon>Eukaryota</taxon>
        <taxon>Viridiplantae</taxon>
        <taxon>Streptophyta</taxon>
        <taxon>Embryophyta</taxon>
        <taxon>Tracheophyta</taxon>
        <taxon>Spermatophyta</taxon>
        <taxon>Magnoliopsida</taxon>
        <taxon>Liliopsida</taxon>
        <taxon>Poales</taxon>
        <taxon>Poaceae</taxon>
        <taxon>BOP clade</taxon>
        <taxon>Pooideae</taxon>
        <taxon>Triticodae</taxon>
        <taxon>Triticeae</taxon>
        <taxon>Hordeinae</taxon>
        <taxon>Hordeum</taxon>
    </lineage>
</organism>